<dbReference type="Gene3D" id="2.60.120.10">
    <property type="entry name" value="Jelly Rolls"/>
    <property type="match status" value="2"/>
</dbReference>
<organism evidence="9 10">
    <name type="scientific">Strongylocentrotus purpuratus</name>
    <name type="common">Purple sea urchin</name>
    <dbReference type="NCBI Taxonomy" id="7668"/>
    <lineage>
        <taxon>Eukaryota</taxon>
        <taxon>Metazoa</taxon>
        <taxon>Echinodermata</taxon>
        <taxon>Eleutherozoa</taxon>
        <taxon>Echinozoa</taxon>
        <taxon>Echinoidea</taxon>
        <taxon>Euechinoidea</taxon>
        <taxon>Echinacea</taxon>
        <taxon>Camarodonta</taxon>
        <taxon>Echinidea</taxon>
        <taxon>Strongylocentrotidae</taxon>
        <taxon>Strongylocentrotus</taxon>
    </lineage>
</organism>
<dbReference type="AlphaFoldDB" id="A0A7M7MY63"/>
<dbReference type="EnsemblMetazoa" id="XM_030972502">
    <property type="protein sequence ID" value="XP_030828362"/>
    <property type="gene ID" value="LOC100888893"/>
</dbReference>
<feature type="compositionally biased region" description="Basic and acidic residues" evidence="7">
    <location>
        <begin position="341"/>
        <end position="357"/>
    </location>
</feature>
<dbReference type="PANTHER" id="PTHR23011">
    <property type="entry name" value="CYCLIC NUCLEOTIDE-BINDING DOMAIN CONTAINING PROTEIN"/>
    <property type="match status" value="1"/>
</dbReference>
<reference evidence="10" key="1">
    <citation type="submission" date="2015-02" db="EMBL/GenBank/DDBJ databases">
        <title>Genome sequencing for Strongylocentrotus purpuratus.</title>
        <authorList>
            <person name="Murali S."/>
            <person name="Liu Y."/>
            <person name="Vee V."/>
            <person name="English A."/>
            <person name="Wang M."/>
            <person name="Skinner E."/>
            <person name="Han Y."/>
            <person name="Muzny D.M."/>
            <person name="Worley K.C."/>
            <person name="Gibbs R.A."/>
        </authorList>
    </citation>
    <scope>NUCLEOTIDE SEQUENCE</scope>
</reference>
<proteinExistence type="predicted"/>
<dbReference type="FunFam" id="2.60.120.10:FF:000083">
    <property type="entry name" value="Cyclic nucleotide binding domain containing 2"/>
    <property type="match status" value="1"/>
</dbReference>
<keyword evidence="3" id="KW-0547">Nucleotide-binding</keyword>
<comment type="function">
    <text evidence="5">Essential for male fertility. Plays an important role in spermatogenesis and regulates sperm motility by controlling the development of the flagellar bending of sperm.</text>
</comment>
<dbReference type="OMA" id="LICKVIR"/>
<feature type="region of interest" description="Disordered" evidence="7">
    <location>
        <begin position="566"/>
        <end position="671"/>
    </location>
</feature>
<dbReference type="InterPro" id="IPR000595">
    <property type="entry name" value="cNMP-bd_dom"/>
</dbReference>
<feature type="compositionally biased region" description="Polar residues" evidence="7">
    <location>
        <begin position="577"/>
        <end position="587"/>
    </location>
</feature>
<feature type="domain" description="Cyclic nucleotide-binding" evidence="8">
    <location>
        <begin position="95"/>
        <end position="197"/>
    </location>
</feature>
<dbReference type="SMART" id="SM00100">
    <property type="entry name" value="cNMP"/>
    <property type="match status" value="1"/>
</dbReference>
<dbReference type="Pfam" id="PF00027">
    <property type="entry name" value="cNMP_binding"/>
    <property type="match status" value="1"/>
</dbReference>
<feature type="compositionally biased region" description="Polar residues" evidence="7">
    <location>
        <begin position="632"/>
        <end position="641"/>
    </location>
</feature>
<evidence type="ECO:0000256" key="3">
    <source>
        <dbReference type="ARBA" id="ARBA00022741"/>
    </source>
</evidence>
<dbReference type="GeneID" id="100888893"/>
<evidence type="ECO:0000313" key="10">
    <source>
        <dbReference type="Proteomes" id="UP000007110"/>
    </source>
</evidence>
<feature type="compositionally biased region" description="Polar residues" evidence="7">
    <location>
        <begin position="412"/>
        <end position="429"/>
    </location>
</feature>
<reference evidence="9" key="2">
    <citation type="submission" date="2021-01" db="UniProtKB">
        <authorList>
            <consortium name="EnsemblMetazoa"/>
        </authorList>
    </citation>
    <scope>IDENTIFICATION</scope>
</reference>
<evidence type="ECO:0000256" key="5">
    <source>
        <dbReference type="ARBA" id="ARBA00059651"/>
    </source>
</evidence>
<evidence type="ECO:0000259" key="8">
    <source>
        <dbReference type="PROSITE" id="PS50042"/>
    </source>
</evidence>
<feature type="compositionally biased region" description="Low complexity" evidence="7">
    <location>
        <begin position="317"/>
        <end position="329"/>
    </location>
</feature>
<dbReference type="GO" id="GO:0005829">
    <property type="term" value="C:cytosol"/>
    <property type="evidence" value="ECO:0007669"/>
    <property type="project" value="UniProtKB-SubCell"/>
</dbReference>
<dbReference type="InterPro" id="IPR014710">
    <property type="entry name" value="RmlC-like_jellyroll"/>
</dbReference>
<protein>
    <recommendedName>
        <fullName evidence="6">Cyclic nucleotide-binding domain-containing protein 2</fullName>
    </recommendedName>
</protein>
<evidence type="ECO:0000313" key="9">
    <source>
        <dbReference type="EnsemblMetazoa" id="XP_030828362"/>
    </source>
</evidence>
<dbReference type="SUPFAM" id="SSF51206">
    <property type="entry name" value="cAMP-binding domain-like"/>
    <property type="match status" value="2"/>
</dbReference>
<dbReference type="RefSeq" id="XP_030828362.1">
    <property type="nucleotide sequence ID" value="XM_030972502.1"/>
</dbReference>
<keyword evidence="10" id="KW-1185">Reference proteome</keyword>
<dbReference type="KEGG" id="spu:100888893"/>
<keyword evidence="2" id="KW-0963">Cytoplasm</keyword>
<dbReference type="InterPro" id="IPR018490">
    <property type="entry name" value="cNMP-bd_dom_sf"/>
</dbReference>
<dbReference type="GO" id="GO:0007283">
    <property type="term" value="P:spermatogenesis"/>
    <property type="evidence" value="ECO:0000318"/>
    <property type="project" value="GO_Central"/>
</dbReference>
<evidence type="ECO:0000256" key="6">
    <source>
        <dbReference type="ARBA" id="ARBA00072573"/>
    </source>
</evidence>
<accession>A0A7M7MY63</accession>
<sequence>MCGVQISLNKCAEEAGKGTFSIQIADLMEKMSRTPGVVYVPEHSKERLSFNATDYRSKYEFTWPETAKDVLMKASVDRTPDDIRLVRSLMRGLYSFRKYSRNLQDLICKVIRYAKYGRRRVVIRKGHPGFSFYFIFSGMAGVTLEEDEMNAFVKKEVNILKKGASFGEIALLKDSRRKATVVCLENTEFLVVDSDDFFENNLHLHIQQDFEYRMNFMSHLDLFSTWTSESIEEISDMGRMEEYCNESLIVKDARDTDWLFIVTKGRADVLKLVDLAQLYMSKQDEEEEVMQVSRKAKVLKSAFAWNDDVSSKLTKIPQHQQYQQHQQPQSDPRFPWMTGGDGHEQPQKNGKKLDVPARPKTTGQISSRTRNHIADNAHADTAHGNSRSKSATVRLKVPSDKLDGSGDEGTNEHQSNGVYRSNQSRASSANHRRRTFSEPTEEMPTLPNHIKLGLETIKAPGVEAGVYIQVDALRSGDFFGIQGIKGEMPHLSLVSHGCEVIRISMSKFREFADDETLAKVNKLLPTYASGLELWRSFQKQNKWRNFKNGVITDVMRHAHQSDQAAIVERAGPRSRRSVTSDWVTNTWSRRSSMGGESSEVRNTPLPKIMTSAVERGSGPRSPRPRRRGKSAGVSNASTSRPGSRALTASRPPSTRVSDSRPPTRHSMSNHDLRILENRRSSVPASRFVSASQSLNNQQMARTLSAVGGAMSSGGEKRYNSQQSMPHLNIPDLANFTKPTFTRSRSWRELKS</sequence>
<dbReference type="PANTHER" id="PTHR23011:SF43">
    <property type="entry name" value="CYCLIC NUCLEOTIDE-BINDING DOMAIN-CONTAINING PROTEIN 2"/>
    <property type="match status" value="1"/>
</dbReference>
<evidence type="ECO:0000256" key="7">
    <source>
        <dbReference type="SAM" id="MobiDB-lite"/>
    </source>
</evidence>
<feature type="domain" description="Cyclic nucleotide-binding" evidence="8">
    <location>
        <begin position="222"/>
        <end position="271"/>
    </location>
</feature>
<dbReference type="GO" id="GO:0030552">
    <property type="term" value="F:cAMP binding"/>
    <property type="evidence" value="ECO:0000318"/>
    <property type="project" value="GO_Central"/>
</dbReference>
<keyword evidence="4" id="KW-0114">cAMP</keyword>
<dbReference type="CDD" id="cd00038">
    <property type="entry name" value="CAP_ED"/>
    <property type="match status" value="1"/>
</dbReference>
<evidence type="ECO:0000256" key="2">
    <source>
        <dbReference type="ARBA" id="ARBA00022490"/>
    </source>
</evidence>
<name>A0A7M7MY63_STRPU</name>
<feature type="region of interest" description="Disordered" evidence="7">
    <location>
        <begin position="317"/>
        <end position="444"/>
    </location>
</feature>
<dbReference type="OrthoDB" id="166212at2759"/>
<evidence type="ECO:0000256" key="4">
    <source>
        <dbReference type="ARBA" id="ARBA00023149"/>
    </source>
</evidence>
<feature type="compositionally biased region" description="Basic and acidic residues" evidence="7">
    <location>
        <begin position="372"/>
        <end position="381"/>
    </location>
</feature>
<evidence type="ECO:0000256" key="1">
    <source>
        <dbReference type="ARBA" id="ARBA00004514"/>
    </source>
</evidence>
<feature type="compositionally biased region" description="Low complexity" evidence="7">
    <location>
        <begin position="588"/>
        <end position="597"/>
    </location>
</feature>
<feature type="region of interest" description="Disordered" evidence="7">
    <location>
        <begin position="708"/>
        <end position="732"/>
    </location>
</feature>
<dbReference type="InParanoid" id="A0A7M7MY63"/>
<dbReference type="Proteomes" id="UP000007110">
    <property type="component" value="Unassembled WGS sequence"/>
</dbReference>
<dbReference type="PROSITE" id="PS50042">
    <property type="entry name" value="CNMP_BINDING_3"/>
    <property type="match status" value="2"/>
</dbReference>
<comment type="subcellular location">
    <subcellularLocation>
        <location evidence="1">Cytoplasm</location>
        <location evidence="1">Cytosol</location>
    </subcellularLocation>
</comment>